<protein>
    <submittedName>
        <fullName evidence="3">Uncharacterized protein</fullName>
    </submittedName>
</protein>
<dbReference type="Gene3D" id="3.20.80.10">
    <property type="entry name" value="Regulatory factor, effector binding domain"/>
    <property type="match status" value="1"/>
</dbReference>
<feature type="region of interest" description="Disordered" evidence="2">
    <location>
        <begin position="111"/>
        <end position="139"/>
    </location>
</feature>
<dbReference type="OrthoDB" id="6424451at2759"/>
<evidence type="ECO:0000313" key="4">
    <source>
        <dbReference type="Proteomes" id="UP000268093"/>
    </source>
</evidence>
<reference evidence="3 4" key="1">
    <citation type="journal article" date="2018" name="New Phytol.">
        <title>Phylogenomics of Endogonaceae and evolution of mycorrhizas within Mucoromycota.</title>
        <authorList>
            <person name="Chang Y."/>
            <person name="Desiro A."/>
            <person name="Na H."/>
            <person name="Sandor L."/>
            <person name="Lipzen A."/>
            <person name="Clum A."/>
            <person name="Barry K."/>
            <person name="Grigoriev I.V."/>
            <person name="Martin F.M."/>
            <person name="Stajich J.E."/>
            <person name="Smith M.E."/>
            <person name="Bonito G."/>
            <person name="Spatafora J.W."/>
        </authorList>
    </citation>
    <scope>NUCLEOTIDE SEQUENCE [LARGE SCALE GENOMIC DNA]</scope>
    <source>
        <strain evidence="3 4">GMNB39</strain>
    </source>
</reference>
<dbReference type="InterPro" id="IPR011256">
    <property type="entry name" value="Reg_factor_effector_dom_sf"/>
</dbReference>
<dbReference type="Pfam" id="PF04832">
    <property type="entry name" value="SOUL"/>
    <property type="match status" value="1"/>
</dbReference>
<dbReference type="SUPFAM" id="SSF55136">
    <property type="entry name" value="Probable bacterial effector-binding domain"/>
    <property type="match status" value="1"/>
</dbReference>
<gene>
    <name evidence="3" type="ORF">BC936DRAFT_144551</name>
</gene>
<dbReference type="AlphaFoldDB" id="A0A433DC84"/>
<sequence length="139" mass="15728">MVCQQREGLNLHREIQQEIVMTASVPTERANEQVAMAYPTPHHYYCHRYPQYHARPQAAPVLNRKSSTGKTKMTLIMPSQYKTLVDLPIPINDRVKLVKAPAQDFPGVTFNGWRGTGRGGAEEVQGDAWQGPRCRDDEP</sequence>
<keyword evidence="4" id="KW-1185">Reference proteome</keyword>
<name>A0A433DC84_9FUNG</name>
<evidence type="ECO:0000256" key="1">
    <source>
        <dbReference type="ARBA" id="ARBA00009817"/>
    </source>
</evidence>
<dbReference type="EMBL" id="RBNI01003335">
    <property type="protein sequence ID" value="RUP48444.1"/>
    <property type="molecule type" value="Genomic_DNA"/>
</dbReference>
<evidence type="ECO:0000313" key="3">
    <source>
        <dbReference type="EMBL" id="RUP48444.1"/>
    </source>
</evidence>
<proteinExistence type="inferred from homology"/>
<accession>A0A433DC84</accession>
<evidence type="ECO:0000256" key="2">
    <source>
        <dbReference type="SAM" id="MobiDB-lite"/>
    </source>
</evidence>
<comment type="similarity">
    <text evidence="1">Belongs to the HEBP family.</text>
</comment>
<dbReference type="Proteomes" id="UP000268093">
    <property type="component" value="Unassembled WGS sequence"/>
</dbReference>
<comment type="caution">
    <text evidence="3">The sequence shown here is derived from an EMBL/GenBank/DDBJ whole genome shotgun (WGS) entry which is preliminary data.</text>
</comment>
<dbReference type="InterPro" id="IPR006917">
    <property type="entry name" value="SOUL_heme-bd"/>
</dbReference>
<organism evidence="3 4">
    <name type="scientific">Jimgerdemannia flammicorona</name>
    <dbReference type="NCBI Taxonomy" id="994334"/>
    <lineage>
        <taxon>Eukaryota</taxon>
        <taxon>Fungi</taxon>
        <taxon>Fungi incertae sedis</taxon>
        <taxon>Mucoromycota</taxon>
        <taxon>Mucoromycotina</taxon>
        <taxon>Endogonomycetes</taxon>
        <taxon>Endogonales</taxon>
        <taxon>Endogonaceae</taxon>
        <taxon>Jimgerdemannia</taxon>
    </lineage>
</organism>